<dbReference type="RefSeq" id="WP_007479258.1">
    <property type="nucleotide sequence ID" value="NZ_JH724307.1"/>
</dbReference>
<dbReference type="PATRIC" id="fig|997887.3.peg.1471"/>
<dbReference type="EMBL" id="AGXV01000019">
    <property type="protein sequence ID" value="EIY67072.1"/>
    <property type="molecule type" value="Genomic_DNA"/>
</dbReference>
<dbReference type="Proteomes" id="UP000005150">
    <property type="component" value="Unassembled WGS sequence"/>
</dbReference>
<accession>I8YWT1</accession>
<evidence type="ECO:0008006" key="4">
    <source>
        <dbReference type="Google" id="ProtNLM"/>
    </source>
</evidence>
<protein>
    <recommendedName>
        <fullName evidence="4">Lipoprotein</fullName>
    </recommendedName>
</protein>
<reference evidence="2 3" key="1">
    <citation type="submission" date="2012-02" db="EMBL/GenBank/DDBJ databases">
        <title>The Genome Sequence of Bacteroides salyersiae CL02T12C01.</title>
        <authorList>
            <consortium name="The Broad Institute Genome Sequencing Platform"/>
            <person name="Earl A."/>
            <person name="Ward D."/>
            <person name="Feldgarden M."/>
            <person name="Gevers D."/>
            <person name="Zitomersky N.L."/>
            <person name="Coyne M.J."/>
            <person name="Comstock L.E."/>
            <person name="Young S.K."/>
            <person name="Zeng Q."/>
            <person name="Gargeya S."/>
            <person name="Fitzgerald M."/>
            <person name="Haas B."/>
            <person name="Abouelleil A."/>
            <person name="Alvarado L."/>
            <person name="Arachchi H.M."/>
            <person name="Berlin A."/>
            <person name="Chapman S.B."/>
            <person name="Gearin G."/>
            <person name="Goldberg J."/>
            <person name="Griggs A."/>
            <person name="Gujja S."/>
            <person name="Hansen M."/>
            <person name="Heiman D."/>
            <person name="Howarth C."/>
            <person name="Larimer J."/>
            <person name="Lui A."/>
            <person name="MacDonald P.J.P."/>
            <person name="McCowen C."/>
            <person name="Montmayeur A."/>
            <person name="Murphy C."/>
            <person name="Neiman D."/>
            <person name="Pearson M."/>
            <person name="Priest M."/>
            <person name="Roberts A."/>
            <person name="Saif S."/>
            <person name="Shea T."/>
            <person name="Sisk P."/>
            <person name="Stolte C."/>
            <person name="Sykes S."/>
            <person name="Wortman J."/>
            <person name="Nusbaum C."/>
            <person name="Birren B."/>
        </authorList>
    </citation>
    <scope>NUCLEOTIDE SEQUENCE [LARGE SCALE GENOMIC DNA]</scope>
    <source>
        <strain evidence="2 3">CL02T12C01</strain>
    </source>
</reference>
<feature type="signal peptide" evidence="1">
    <location>
        <begin position="1"/>
        <end position="18"/>
    </location>
</feature>
<dbReference type="AlphaFoldDB" id="I8YWT1"/>
<dbReference type="GeneID" id="93115265"/>
<evidence type="ECO:0000313" key="2">
    <source>
        <dbReference type="EMBL" id="EIY67072.1"/>
    </source>
</evidence>
<evidence type="ECO:0000313" key="3">
    <source>
        <dbReference type="Proteomes" id="UP000005150"/>
    </source>
</evidence>
<dbReference type="OrthoDB" id="1100809at2"/>
<evidence type="ECO:0000256" key="1">
    <source>
        <dbReference type="SAM" id="SignalP"/>
    </source>
</evidence>
<sequence>MKHFWLIVIMLCINLSCSNDLLFVTGTTNYIFRDLAYDVNRYVKLYYCDYLKYPTVDELYTYCWRITNSANDFRFQSFTEFEKVEKMKTNGTGVEDLLRFMLKNKTDLAFRQSRGELYVLWKGKKAFRVNYDYCLLKDNYRDQWHFYCFFDSVGVAIPMDANAEDSFINLRKNICQKYYFDQELKRASENILLRYNRDTGYKVFCSTKVDIDKNDYLKELGCSLDTFLLNRNIQMIQFITTVPY</sequence>
<gene>
    <name evidence="2" type="ORF">HMPREF1071_01395</name>
</gene>
<organism evidence="2 3">
    <name type="scientific">Bacteroides salyersiae CL02T12C01</name>
    <dbReference type="NCBI Taxonomy" id="997887"/>
    <lineage>
        <taxon>Bacteria</taxon>
        <taxon>Pseudomonadati</taxon>
        <taxon>Bacteroidota</taxon>
        <taxon>Bacteroidia</taxon>
        <taxon>Bacteroidales</taxon>
        <taxon>Bacteroidaceae</taxon>
        <taxon>Bacteroides</taxon>
    </lineage>
</organism>
<comment type="caution">
    <text evidence="2">The sequence shown here is derived from an EMBL/GenBank/DDBJ whole genome shotgun (WGS) entry which is preliminary data.</text>
</comment>
<name>I8YWT1_9BACE</name>
<keyword evidence="1" id="KW-0732">Signal</keyword>
<feature type="chain" id="PRO_5003717301" description="Lipoprotein" evidence="1">
    <location>
        <begin position="19"/>
        <end position="244"/>
    </location>
</feature>
<keyword evidence="3" id="KW-1185">Reference proteome</keyword>
<proteinExistence type="predicted"/>
<dbReference type="HOGENOM" id="CLU_1131797_0_0_10"/>